<dbReference type="RefSeq" id="WP_161746058.1">
    <property type="nucleotide sequence ID" value="NZ_JAAAMV010000025.1"/>
</dbReference>
<proteinExistence type="predicted"/>
<keyword evidence="1" id="KW-0732">Signal</keyword>
<protein>
    <recommendedName>
        <fullName evidence="4">Sporulation protein</fullName>
    </recommendedName>
</protein>
<evidence type="ECO:0008006" key="4">
    <source>
        <dbReference type="Google" id="ProtNLM"/>
    </source>
</evidence>
<organism evidence="2 3">
    <name type="scientific">Paenibacillus glycinis</name>
    <dbReference type="NCBI Taxonomy" id="2697035"/>
    <lineage>
        <taxon>Bacteria</taxon>
        <taxon>Bacillati</taxon>
        <taxon>Bacillota</taxon>
        <taxon>Bacilli</taxon>
        <taxon>Bacillales</taxon>
        <taxon>Paenibacillaceae</taxon>
        <taxon>Paenibacillus</taxon>
    </lineage>
</organism>
<gene>
    <name evidence="2" type="ORF">GT019_24440</name>
</gene>
<feature type="chain" id="PRO_5045656897" description="Sporulation protein" evidence="1">
    <location>
        <begin position="24"/>
        <end position="129"/>
    </location>
</feature>
<accession>A0ABW9XWG5</accession>
<dbReference type="EMBL" id="JAAAMV010000025">
    <property type="protein sequence ID" value="NBD27032.1"/>
    <property type="molecule type" value="Genomic_DNA"/>
</dbReference>
<feature type="signal peptide" evidence="1">
    <location>
        <begin position="1"/>
        <end position="23"/>
    </location>
</feature>
<sequence>MLSQRMMLGTLVLGAVISLAGCAGNKDATNNYNAKSYGHDGYMGLSNSNPHLPNRNGQFLNQDSDGDFAQQKLKQVPGVDKARIVFQAPDMFVTVTPKKGYDSAQVKAKALAALRSNMPRYNVHVNMSR</sequence>
<dbReference type="PROSITE" id="PS51257">
    <property type="entry name" value="PROKAR_LIPOPROTEIN"/>
    <property type="match status" value="1"/>
</dbReference>
<reference evidence="2 3" key="1">
    <citation type="submission" date="2020-01" db="EMBL/GenBank/DDBJ databases">
        <title>Paenibacillus soybeanensis sp. nov. isolated from the nodules of soybean (Glycine max(L.) Merr).</title>
        <authorList>
            <person name="Wang H."/>
        </authorList>
    </citation>
    <scope>NUCLEOTIDE SEQUENCE [LARGE SCALE GENOMIC DNA]</scope>
    <source>
        <strain evidence="2 3">T1</strain>
    </source>
</reference>
<keyword evidence="3" id="KW-1185">Reference proteome</keyword>
<name>A0ABW9XWG5_9BACL</name>
<evidence type="ECO:0000256" key="1">
    <source>
        <dbReference type="SAM" id="SignalP"/>
    </source>
</evidence>
<evidence type="ECO:0000313" key="2">
    <source>
        <dbReference type="EMBL" id="NBD27032.1"/>
    </source>
</evidence>
<comment type="caution">
    <text evidence="2">The sequence shown here is derived from an EMBL/GenBank/DDBJ whole genome shotgun (WGS) entry which is preliminary data.</text>
</comment>
<dbReference type="Proteomes" id="UP000665561">
    <property type="component" value="Unassembled WGS sequence"/>
</dbReference>
<evidence type="ECO:0000313" key="3">
    <source>
        <dbReference type="Proteomes" id="UP000665561"/>
    </source>
</evidence>